<dbReference type="PROSITE" id="PS50929">
    <property type="entry name" value="ABC_TM1F"/>
    <property type="match status" value="2"/>
</dbReference>
<feature type="domain" description="ABC transporter" evidence="11">
    <location>
        <begin position="695"/>
        <end position="928"/>
    </location>
</feature>
<feature type="transmembrane region" description="Helical" evidence="10">
    <location>
        <begin position="96"/>
        <end position="119"/>
    </location>
</feature>
<dbReference type="OrthoDB" id="6500128at2759"/>
<dbReference type="CDD" id="cd18604">
    <property type="entry name" value="ABC_6TM_VMR1_D2_like"/>
    <property type="match status" value="1"/>
</dbReference>
<dbReference type="SUPFAM" id="SSF90123">
    <property type="entry name" value="ABC transporter transmembrane region"/>
    <property type="match status" value="2"/>
</dbReference>
<dbReference type="SUPFAM" id="SSF52540">
    <property type="entry name" value="P-loop containing nucleoside triphosphate hydrolases"/>
    <property type="match status" value="2"/>
</dbReference>
<dbReference type="GO" id="GO:0016887">
    <property type="term" value="F:ATP hydrolysis activity"/>
    <property type="evidence" value="ECO:0007669"/>
    <property type="project" value="InterPro"/>
</dbReference>
<organism evidence="13 14">
    <name type="scientific">Pisolithus tinctorius Marx 270</name>
    <dbReference type="NCBI Taxonomy" id="870435"/>
    <lineage>
        <taxon>Eukaryota</taxon>
        <taxon>Fungi</taxon>
        <taxon>Dikarya</taxon>
        <taxon>Basidiomycota</taxon>
        <taxon>Agaricomycotina</taxon>
        <taxon>Agaricomycetes</taxon>
        <taxon>Agaricomycetidae</taxon>
        <taxon>Boletales</taxon>
        <taxon>Sclerodermatineae</taxon>
        <taxon>Pisolithaceae</taxon>
        <taxon>Pisolithus</taxon>
    </lineage>
</organism>
<evidence type="ECO:0000256" key="2">
    <source>
        <dbReference type="ARBA" id="ARBA00022448"/>
    </source>
</evidence>
<feature type="transmembrane region" description="Helical" evidence="10">
    <location>
        <begin position="561"/>
        <end position="581"/>
    </location>
</feature>
<dbReference type="SMART" id="SM00382">
    <property type="entry name" value="AAA"/>
    <property type="match status" value="2"/>
</dbReference>
<keyword evidence="2" id="KW-0813">Transport</keyword>
<dbReference type="Proteomes" id="UP000054217">
    <property type="component" value="Unassembled WGS sequence"/>
</dbReference>
<accession>A0A0C3NYP4</accession>
<feature type="transmembrane region" description="Helical" evidence="10">
    <location>
        <begin position="1224"/>
        <end position="1245"/>
    </location>
</feature>
<dbReference type="FunFam" id="3.40.50.300:FF:000973">
    <property type="entry name" value="Multidrug resistance-associated protein 4"/>
    <property type="match status" value="1"/>
</dbReference>
<evidence type="ECO:0000256" key="9">
    <source>
        <dbReference type="SAM" id="MobiDB-lite"/>
    </source>
</evidence>
<dbReference type="Pfam" id="PF00664">
    <property type="entry name" value="ABC_membrane"/>
    <property type="match status" value="2"/>
</dbReference>
<dbReference type="EMBL" id="KN831996">
    <property type="protein sequence ID" value="KIO00396.1"/>
    <property type="molecule type" value="Genomic_DNA"/>
</dbReference>
<dbReference type="HOGENOM" id="CLU_000604_27_6_1"/>
<dbReference type="GO" id="GO:0005524">
    <property type="term" value="F:ATP binding"/>
    <property type="evidence" value="ECO:0007669"/>
    <property type="project" value="UniProtKB-KW"/>
</dbReference>
<feature type="transmembrane region" description="Helical" evidence="10">
    <location>
        <begin position="446"/>
        <end position="467"/>
    </location>
</feature>
<comment type="subcellular location">
    <subcellularLocation>
        <location evidence="1">Membrane</location>
        <topology evidence="1">Multi-pass membrane protein</topology>
    </subcellularLocation>
</comment>
<feature type="transmembrane region" description="Helical" evidence="10">
    <location>
        <begin position="296"/>
        <end position="313"/>
    </location>
</feature>
<evidence type="ECO:0000313" key="14">
    <source>
        <dbReference type="Proteomes" id="UP000054217"/>
    </source>
</evidence>
<dbReference type="Pfam" id="PF00005">
    <property type="entry name" value="ABC_tran"/>
    <property type="match status" value="2"/>
</dbReference>
<dbReference type="CDD" id="cd03250">
    <property type="entry name" value="ABCC_MRP_domain1"/>
    <property type="match status" value="1"/>
</dbReference>
<evidence type="ECO:0008006" key="15">
    <source>
        <dbReference type="Google" id="ProtNLM"/>
    </source>
</evidence>
<dbReference type="InterPro" id="IPR003439">
    <property type="entry name" value="ABC_transporter-like_ATP-bd"/>
</dbReference>
<dbReference type="InterPro" id="IPR027417">
    <property type="entry name" value="P-loop_NTPase"/>
</dbReference>
<feature type="transmembrane region" description="Helical" evidence="10">
    <location>
        <begin position="1044"/>
        <end position="1065"/>
    </location>
</feature>
<feature type="region of interest" description="Disordered" evidence="9">
    <location>
        <begin position="666"/>
        <end position="696"/>
    </location>
</feature>
<feature type="transmembrane region" description="Helical" evidence="10">
    <location>
        <begin position="1127"/>
        <end position="1160"/>
    </location>
</feature>
<keyword evidence="3 10" id="KW-0812">Transmembrane</keyword>
<evidence type="ECO:0000256" key="5">
    <source>
        <dbReference type="ARBA" id="ARBA00022741"/>
    </source>
</evidence>
<dbReference type="InterPro" id="IPR003593">
    <property type="entry name" value="AAA+_ATPase"/>
</dbReference>
<reference evidence="13 14" key="1">
    <citation type="submission" date="2014-04" db="EMBL/GenBank/DDBJ databases">
        <authorList>
            <consortium name="DOE Joint Genome Institute"/>
            <person name="Kuo A."/>
            <person name="Kohler A."/>
            <person name="Costa M.D."/>
            <person name="Nagy L.G."/>
            <person name="Floudas D."/>
            <person name="Copeland A."/>
            <person name="Barry K.W."/>
            <person name="Cichocki N."/>
            <person name="Veneault-Fourrey C."/>
            <person name="LaButti K."/>
            <person name="Lindquist E.A."/>
            <person name="Lipzen A."/>
            <person name="Lundell T."/>
            <person name="Morin E."/>
            <person name="Murat C."/>
            <person name="Sun H."/>
            <person name="Tunlid A."/>
            <person name="Henrissat B."/>
            <person name="Grigoriev I.V."/>
            <person name="Hibbett D.S."/>
            <person name="Martin F."/>
            <person name="Nordberg H.P."/>
            <person name="Cantor M.N."/>
            <person name="Hua S.X."/>
        </authorList>
    </citation>
    <scope>NUCLEOTIDE SEQUENCE [LARGE SCALE GENOMIC DNA]</scope>
    <source>
        <strain evidence="13 14">Marx 270</strain>
    </source>
</reference>
<dbReference type="PANTHER" id="PTHR24223">
    <property type="entry name" value="ATP-BINDING CASSETTE SUB-FAMILY C"/>
    <property type="match status" value="1"/>
</dbReference>
<feature type="domain" description="ABC transporter" evidence="11">
    <location>
        <begin position="1320"/>
        <end position="1572"/>
    </location>
</feature>
<gene>
    <name evidence="13" type="ORF">M404DRAFT_152803</name>
</gene>
<dbReference type="InParanoid" id="A0A0C3NYP4"/>
<feature type="region of interest" description="Disordered" evidence="9">
    <location>
        <begin position="921"/>
        <end position="948"/>
    </location>
</feature>
<feature type="transmembrane region" description="Helical" evidence="10">
    <location>
        <begin position="189"/>
        <end position="211"/>
    </location>
</feature>
<dbReference type="InterPro" id="IPR036640">
    <property type="entry name" value="ABC1_TM_sf"/>
</dbReference>
<dbReference type="PROSITE" id="PS00211">
    <property type="entry name" value="ABC_TRANSPORTER_1"/>
    <property type="match status" value="2"/>
</dbReference>
<dbReference type="InterPro" id="IPR050173">
    <property type="entry name" value="ABC_transporter_C-like"/>
</dbReference>
<keyword evidence="5" id="KW-0547">Nucleotide-binding</keyword>
<dbReference type="CDD" id="cd03244">
    <property type="entry name" value="ABCC_MRP_domain2"/>
    <property type="match status" value="1"/>
</dbReference>
<keyword evidence="7 10" id="KW-1133">Transmembrane helix</keyword>
<evidence type="ECO:0000259" key="11">
    <source>
        <dbReference type="PROSITE" id="PS50893"/>
    </source>
</evidence>
<dbReference type="FunFam" id="3.40.50.300:FF:000630">
    <property type="entry name" value="ATP-binding cassette (ABC) transporter, putative"/>
    <property type="match status" value="1"/>
</dbReference>
<dbReference type="GO" id="GO:0140359">
    <property type="term" value="F:ABC-type transporter activity"/>
    <property type="evidence" value="ECO:0007669"/>
    <property type="project" value="InterPro"/>
</dbReference>
<feature type="compositionally biased region" description="Basic residues" evidence="9">
    <location>
        <begin position="936"/>
        <end position="946"/>
    </location>
</feature>
<proteinExistence type="predicted"/>
<dbReference type="CDD" id="cd18596">
    <property type="entry name" value="ABC_6TM_VMR1_D1_like"/>
    <property type="match status" value="1"/>
</dbReference>
<feature type="transmembrane region" description="Helical" evidence="10">
    <location>
        <begin position="473"/>
        <end position="494"/>
    </location>
</feature>
<evidence type="ECO:0000259" key="12">
    <source>
        <dbReference type="PROSITE" id="PS50929"/>
    </source>
</evidence>
<feature type="transmembrane region" description="Helical" evidence="10">
    <location>
        <begin position="155"/>
        <end position="177"/>
    </location>
</feature>
<dbReference type="PROSITE" id="PS50893">
    <property type="entry name" value="ABC_TRANSPORTER_2"/>
    <property type="match status" value="2"/>
</dbReference>
<evidence type="ECO:0000256" key="8">
    <source>
        <dbReference type="ARBA" id="ARBA00023136"/>
    </source>
</evidence>
<sequence>MLPWCGDSGLIDISNACVQSFWSAILPALLTITFVLVSVAPSIRIFLTRVRDGIKPPFQSYVVLGEDEMTETSLDTQEDATTDNIHSTPFMYQWRLALLAFIALLEVFAWTAFGIYHLVRDDGNSKIAIFSIVIGTTWLYNVLKPVFCPRPTAYIDMFILYTFHLIFGVIRIGASIYYLQATSVAILEWIGMSLNLVAIIAGLGIISTMPLKIPSDDLRKEIYDKRSPEDYASIFEWATYSWVYPLIKRGNTMEMKYEDVWDLTPAMHSGPIFDKFSSIERPNLLLRLIAANRSDLILDILLTVVTVSLSYAAPYFLRLVIHVTVDSFALLCILTSRILDLIENPTPERRSEAYVLALLAFVCAVLKGEADAQHLFFGRRASARVSAQLVNAIYDKALKRRDYSGVVKEKEAEPNKDVPKSNDPKPGADIGKVVNVMAIDASKVSAIVASAYLLYGGMLNIILNIQIYTHSLMGSAAFAGFAVIVVAWILHIYVTRLKIPLQKGLSTSRDRRMSILHELVNAVRFIKFFTWEDSWIMRVMDARDKEMDWLKRSRMNSIESATLWAAAPVLVSFFSFFAYVYQGNKLTPSIAFTASLDLRVQPLNVFPNFIMQIFEARVSLERVEAFLNEEEISDYASSPVALSPDPETYDGALAIQGGRFKWNKVGDKKANPPQERSGELNTQPVVQTEPAGPPVDAGEIALRDGNYFELRGISVRFPEGELSLVTGPTGCGKTALLLALLGEMTIVEGKLVRPKHTSGTEHLDSGAISYAAQTPWLQRGTVKQNILFGYPYDEQRYENVIESCALLPDLESWEEGDHTEVGDRGSNLSGGQKARVGLARAVYAQTQYVLLDDPFSAIDIKTSRFLYDQLICGPLLASRTVILVTHHVELVLPSVAYIVHMQDGRIATQGYVKDLQASGRLPPLQEDLPEEESPKPPRKRKQRAKKPVPDEVSGAVTLSTYKTYLQASSYWIWIAFALLIISSHVMTVVEKLWIREWGRAYGNVQMDTSMLHRPSKNASFDPNYQQNLVFLPDAGVHPLFFVKVYAIVGFFMALFNIASTTTLYFSGLRASRSLFHRLLEKVMHATLPWHDATPRGRILNRFSKDMDAIDISLSNNVSTISNALVNFLVAVITVIIFFPEFIVPALAIAFCYHFVAVRYLGINRQLRRMESTSRSPIFSGFGELLDGIVTIRAFQSESRFMKEFHVKVDIANKMYYNSWMTSRWLLFNYDVLGAFAVLATTLFALSGYVGAGTAGLSITSAMTFTFSVYLVCRFWASLELELNAVERVAEYLNVPQDFPTVIESNRPPAYWPSTSTTPFLSVEDISVRYAPGLPRVLSKVSFTLDAPARIGVVGRTGSGKSTLIISLLRFVDPELGRIVIDGIDIAKIGVRDLRSRITYIPEDAVLFSGSVRDNIDPFKEHEDVDCYDALRRVQLLGDDSQPRSSASGPSQAGADTSPGPLLTLDTEVAPGGANFSLGQRQLVAMARALLKQTPIVVLDEATSSVDFETDEKIQATLREQFNNSLLITVAHRLNNIIDYDRLIVLQDGKASYFFDTPLKLFYKEGGVFRDICRSSESYEELEATVAKVRDDLQAAST</sequence>
<feature type="transmembrane region" description="Helical" evidence="10">
    <location>
        <begin position="20"/>
        <end position="47"/>
    </location>
</feature>
<protein>
    <recommendedName>
        <fullName evidence="15">ABC transporter</fullName>
    </recommendedName>
</protein>
<keyword evidence="8 10" id="KW-0472">Membrane</keyword>
<dbReference type="InterPro" id="IPR017871">
    <property type="entry name" value="ABC_transporter-like_CS"/>
</dbReference>
<keyword evidence="4" id="KW-0677">Repeat</keyword>
<dbReference type="GO" id="GO:0016020">
    <property type="term" value="C:membrane"/>
    <property type="evidence" value="ECO:0007669"/>
    <property type="project" value="UniProtKB-SubCell"/>
</dbReference>
<feature type="domain" description="ABC transmembrane type-1" evidence="12">
    <location>
        <begin position="297"/>
        <end position="596"/>
    </location>
</feature>
<dbReference type="InterPro" id="IPR011527">
    <property type="entry name" value="ABC1_TM_dom"/>
</dbReference>
<feature type="domain" description="ABC transmembrane type-1" evidence="12">
    <location>
        <begin position="1027"/>
        <end position="1280"/>
    </location>
</feature>
<evidence type="ECO:0000256" key="4">
    <source>
        <dbReference type="ARBA" id="ARBA00022737"/>
    </source>
</evidence>
<dbReference type="Gene3D" id="1.20.1560.10">
    <property type="entry name" value="ABC transporter type 1, transmembrane domain"/>
    <property type="match status" value="2"/>
</dbReference>
<evidence type="ECO:0000313" key="13">
    <source>
        <dbReference type="EMBL" id="KIO00396.1"/>
    </source>
</evidence>
<reference evidence="14" key="2">
    <citation type="submission" date="2015-01" db="EMBL/GenBank/DDBJ databases">
        <title>Evolutionary Origins and Diversification of the Mycorrhizal Mutualists.</title>
        <authorList>
            <consortium name="DOE Joint Genome Institute"/>
            <consortium name="Mycorrhizal Genomics Consortium"/>
            <person name="Kohler A."/>
            <person name="Kuo A."/>
            <person name="Nagy L.G."/>
            <person name="Floudas D."/>
            <person name="Copeland A."/>
            <person name="Barry K.W."/>
            <person name="Cichocki N."/>
            <person name="Veneault-Fourrey C."/>
            <person name="LaButti K."/>
            <person name="Lindquist E.A."/>
            <person name="Lipzen A."/>
            <person name="Lundell T."/>
            <person name="Morin E."/>
            <person name="Murat C."/>
            <person name="Riley R."/>
            <person name="Ohm R."/>
            <person name="Sun H."/>
            <person name="Tunlid A."/>
            <person name="Henrissat B."/>
            <person name="Grigoriev I.V."/>
            <person name="Hibbett D.S."/>
            <person name="Martin F."/>
        </authorList>
    </citation>
    <scope>NUCLEOTIDE SEQUENCE [LARGE SCALE GENOMIC DNA]</scope>
    <source>
        <strain evidence="14">Marx 270</strain>
    </source>
</reference>
<keyword evidence="6" id="KW-0067">ATP-binding</keyword>
<feature type="transmembrane region" description="Helical" evidence="10">
    <location>
        <begin position="1251"/>
        <end position="1272"/>
    </location>
</feature>
<dbReference type="STRING" id="870435.A0A0C3NYP4"/>
<feature type="transmembrane region" description="Helical" evidence="10">
    <location>
        <begin position="125"/>
        <end position="143"/>
    </location>
</feature>
<evidence type="ECO:0000256" key="6">
    <source>
        <dbReference type="ARBA" id="ARBA00022840"/>
    </source>
</evidence>
<keyword evidence="14" id="KW-1185">Reference proteome</keyword>
<feature type="region of interest" description="Disordered" evidence="9">
    <location>
        <begin position="1439"/>
        <end position="1461"/>
    </location>
</feature>
<dbReference type="Gene3D" id="3.40.50.300">
    <property type="entry name" value="P-loop containing nucleotide triphosphate hydrolases"/>
    <property type="match status" value="2"/>
</dbReference>
<evidence type="ECO:0000256" key="10">
    <source>
        <dbReference type="SAM" id="Phobius"/>
    </source>
</evidence>
<name>A0A0C3NYP4_PISTI</name>
<evidence type="ECO:0000256" key="3">
    <source>
        <dbReference type="ARBA" id="ARBA00022692"/>
    </source>
</evidence>
<dbReference type="PANTHER" id="PTHR24223:SF415">
    <property type="entry name" value="FI20190P1"/>
    <property type="match status" value="1"/>
</dbReference>
<evidence type="ECO:0000256" key="7">
    <source>
        <dbReference type="ARBA" id="ARBA00022989"/>
    </source>
</evidence>
<evidence type="ECO:0000256" key="1">
    <source>
        <dbReference type="ARBA" id="ARBA00004141"/>
    </source>
</evidence>
<dbReference type="FunFam" id="1.20.1560.10:FF:000013">
    <property type="entry name" value="ABC transporter C family member 2"/>
    <property type="match status" value="1"/>
</dbReference>
<feature type="compositionally biased region" description="Polar residues" evidence="9">
    <location>
        <begin position="1442"/>
        <end position="1454"/>
    </location>
</feature>